<name>A0ABS9Q508_9MICO</name>
<organism evidence="1 2">
    <name type="scientific">Arsenicicoccus bolidensis</name>
    <dbReference type="NCBI Taxonomy" id="229480"/>
    <lineage>
        <taxon>Bacteria</taxon>
        <taxon>Bacillati</taxon>
        <taxon>Actinomycetota</taxon>
        <taxon>Actinomycetes</taxon>
        <taxon>Micrococcales</taxon>
        <taxon>Intrasporangiaceae</taxon>
        <taxon>Arsenicicoccus</taxon>
    </lineage>
</organism>
<reference evidence="1 2" key="1">
    <citation type="submission" date="2022-02" db="EMBL/GenBank/DDBJ databases">
        <title>Uncovering new skin microbiome diversity through culturing and metagenomics.</title>
        <authorList>
            <person name="Conlan S."/>
            <person name="Deming C."/>
            <person name="Nisc Comparative Sequencing Program N."/>
            <person name="Segre J.A."/>
        </authorList>
    </citation>
    <scope>NUCLEOTIDE SEQUENCE [LARGE SCALE GENOMIC DNA]</scope>
    <source>
        <strain evidence="1 2">ACRQZ</strain>
    </source>
</reference>
<dbReference type="InterPro" id="IPR017439">
    <property type="entry name" value="Amidohydrolase"/>
</dbReference>
<evidence type="ECO:0000313" key="1">
    <source>
        <dbReference type="EMBL" id="MCG7322954.1"/>
    </source>
</evidence>
<dbReference type="EMBL" id="JAKRCV010000052">
    <property type="protein sequence ID" value="MCG7322954.1"/>
    <property type="molecule type" value="Genomic_DNA"/>
</dbReference>
<dbReference type="InterPro" id="IPR002933">
    <property type="entry name" value="Peptidase_M20"/>
</dbReference>
<keyword evidence="2" id="KW-1185">Reference proteome</keyword>
<dbReference type="SUPFAM" id="SSF53187">
    <property type="entry name" value="Zn-dependent exopeptidases"/>
    <property type="match status" value="1"/>
</dbReference>
<protein>
    <recommendedName>
        <fullName evidence="3">M20/M25/M40 family metallo-hydrolase</fullName>
    </recommendedName>
</protein>
<dbReference type="PANTHER" id="PTHR11014:SF63">
    <property type="entry name" value="METALLOPEPTIDASE, PUTATIVE (AFU_ORTHOLOGUE AFUA_6G09600)-RELATED"/>
    <property type="match status" value="1"/>
</dbReference>
<dbReference type="Gene3D" id="3.40.630.10">
    <property type="entry name" value="Zn peptidases"/>
    <property type="match status" value="1"/>
</dbReference>
<evidence type="ECO:0000313" key="2">
    <source>
        <dbReference type="Proteomes" id="UP001521931"/>
    </source>
</evidence>
<accession>A0ABS9Q508</accession>
<dbReference type="Proteomes" id="UP001521931">
    <property type="component" value="Unassembled WGS sequence"/>
</dbReference>
<gene>
    <name evidence="1" type="ORF">MHL29_13805</name>
</gene>
<dbReference type="RefSeq" id="WP_239265410.1">
    <property type="nucleotide sequence ID" value="NZ_JAKRCV010000052.1"/>
</dbReference>
<proteinExistence type="predicted"/>
<evidence type="ECO:0008006" key="3">
    <source>
        <dbReference type="Google" id="ProtNLM"/>
    </source>
</evidence>
<dbReference type="PANTHER" id="PTHR11014">
    <property type="entry name" value="PEPTIDASE M20 FAMILY MEMBER"/>
    <property type="match status" value="1"/>
</dbReference>
<comment type="caution">
    <text evidence="1">The sequence shown here is derived from an EMBL/GenBank/DDBJ whole genome shotgun (WGS) entry which is preliminary data.</text>
</comment>
<sequence>MTAHVSYLDGYPVTHTSADETDFAGTVVADVLGEDTFSLLPQPFSASEDFSRALQSVPGTFLGLGATPAGLNPASAPFNHSAHAAYDDAVLPLGAAIHIELAIRRLATLPS</sequence>
<dbReference type="Pfam" id="PF01546">
    <property type="entry name" value="Peptidase_M20"/>
    <property type="match status" value="1"/>
</dbReference>